<feature type="compositionally biased region" description="Basic and acidic residues" evidence="10">
    <location>
        <begin position="166"/>
        <end position="178"/>
    </location>
</feature>
<dbReference type="GO" id="GO:0004722">
    <property type="term" value="F:protein serine/threonine phosphatase activity"/>
    <property type="evidence" value="ECO:0007669"/>
    <property type="project" value="UniProtKB-EC"/>
</dbReference>
<evidence type="ECO:0000256" key="4">
    <source>
        <dbReference type="ARBA" id="ARBA00022723"/>
    </source>
</evidence>
<accession>A0A8T2UNP7</accession>
<feature type="region of interest" description="Disordered" evidence="10">
    <location>
        <begin position="148"/>
        <end position="180"/>
    </location>
</feature>
<dbReference type="GO" id="GO:0046872">
    <property type="term" value="F:metal ion binding"/>
    <property type="evidence" value="ECO:0007669"/>
    <property type="project" value="UniProtKB-KW"/>
</dbReference>
<evidence type="ECO:0000256" key="1">
    <source>
        <dbReference type="ARBA" id="ARBA00001936"/>
    </source>
</evidence>
<comment type="similarity">
    <text evidence="9">Belongs to the PP2C family.</text>
</comment>
<dbReference type="CDD" id="cd00143">
    <property type="entry name" value="PP2Cc"/>
    <property type="match status" value="1"/>
</dbReference>
<keyword evidence="5 9" id="KW-0378">Hydrolase</keyword>
<dbReference type="OrthoDB" id="10264738at2759"/>
<dbReference type="SMART" id="SM00332">
    <property type="entry name" value="PP2Cc"/>
    <property type="match status" value="1"/>
</dbReference>
<dbReference type="EC" id="3.1.3.16" evidence="3"/>
<dbReference type="InterPro" id="IPR000222">
    <property type="entry name" value="PP2C_BS"/>
</dbReference>
<dbReference type="PROSITE" id="PS51746">
    <property type="entry name" value="PPM_2"/>
    <property type="match status" value="1"/>
</dbReference>
<sequence>MDSCLSEDRPVPLSFETASFRSYLKQFSWSSHAHHGIQKCSRSMKPSFCAYSESQERTPLLRAQSGLDGILLSSCFLDDIMEEHISSAGSVSKSNGLVRSQSYPLEGFYDASENRIIDITKTSDLFQRSICKKNDKDVCLSNNPYDKPRPCNQDLNPLPPAIDESLQDKRDKDSETGRMKGNLIECSTDVDVAMETGSKHQSIASKGQIDSSLGTSVSIEILMPEDVHQVQGDPPQVDAMSSQLSHCLAARHCPPGSKMLACGRRREMEDRASVVPSFTALPCGIMGMCCCDTSSSKQTLSDLHFFGVYDGHGGSQASTYCKERFHILLAEELQMLNREGSSYPHQRDGWDETWNKTLTDCFLKIDKEVGGVCPKGICDNESVDHGCTCCEDAIAPENVGTTAVVAVVGSRQIVVANCGDSRAVLSRGGQAVALSTDHKPEREDETHRIEAAGGRVICWDGYRVGGFLALSRAIGDRYLKRYVISEPEVTCVQRNEEDEVLILASDGIWDVLSNEYACEIARKALAAAKKKRENRTFSPGEDPAAATAAAMLAKLAYNKVTKCTMRVPKNGYDADDYI</sequence>
<dbReference type="SUPFAM" id="SSF81606">
    <property type="entry name" value="PP2C-like"/>
    <property type="match status" value="1"/>
</dbReference>
<evidence type="ECO:0000313" key="12">
    <source>
        <dbReference type="EMBL" id="KAH7435506.1"/>
    </source>
</evidence>
<proteinExistence type="inferred from homology"/>
<evidence type="ECO:0000256" key="7">
    <source>
        <dbReference type="ARBA" id="ARBA00022912"/>
    </source>
</evidence>
<dbReference type="Proteomes" id="UP000825935">
    <property type="component" value="Chromosome 6"/>
</dbReference>
<evidence type="ECO:0000313" key="13">
    <source>
        <dbReference type="Proteomes" id="UP000825935"/>
    </source>
</evidence>
<dbReference type="Pfam" id="PF00481">
    <property type="entry name" value="PP2C"/>
    <property type="match status" value="1"/>
</dbReference>
<dbReference type="PROSITE" id="PS01032">
    <property type="entry name" value="PPM_1"/>
    <property type="match status" value="1"/>
</dbReference>
<dbReference type="Gene3D" id="3.60.40.10">
    <property type="entry name" value="PPM-type phosphatase domain"/>
    <property type="match status" value="1"/>
</dbReference>
<keyword evidence="13" id="KW-1185">Reference proteome</keyword>
<keyword evidence="8" id="KW-0464">Manganese</keyword>
<dbReference type="PANTHER" id="PTHR47992">
    <property type="entry name" value="PROTEIN PHOSPHATASE"/>
    <property type="match status" value="1"/>
</dbReference>
<name>A0A8T2UNP7_CERRI</name>
<dbReference type="InterPro" id="IPR001932">
    <property type="entry name" value="PPM-type_phosphatase-like_dom"/>
</dbReference>
<protein>
    <recommendedName>
        <fullName evidence="3">protein-serine/threonine phosphatase</fullName>
        <ecNumber evidence="3">3.1.3.16</ecNumber>
    </recommendedName>
</protein>
<comment type="caution">
    <text evidence="12">The sequence shown here is derived from an EMBL/GenBank/DDBJ whole genome shotgun (WGS) entry which is preliminary data.</text>
</comment>
<keyword evidence="7 9" id="KW-0904">Protein phosphatase</keyword>
<evidence type="ECO:0000256" key="9">
    <source>
        <dbReference type="RuleBase" id="RU003465"/>
    </source>
</evidence>
<comment type="cofactor">
    <cofactor evidence="2">
        <name>Mg(2+)</name>
        <dbReference type="ChEBI" id="CHEBI:18420"/>
    </cofactor>
</comment>
<dbReference type="InterPro" id="IPR036457">
    <property type="entry name" value="PPM-type-like_dom_sf"/>
</dbReference>
<evidence type="ECO:0000259" key="11">
    <source>
        <dbReference type="PROSITE" id="PS51746"/>
    </source>
</evidence>
<keyword evidence="4" id="KW-0479">Metal-binding</keyword>
<dbReference type="FunFam" id="3.60.40.10:FF:000291">
    <property type="entry name" value="Protein phosphatase 2C 50"/>
    <property type="match status" value="1"/>
</dbReference>
<evidence type="ECO:0000256" key="2">
    <source>
        <dbReference type="ARBA" id="ARBA00001946"/>
    </source>
</evidence>
<organism evidence="12 13">
    <name type="scientific">Ceratopteris richardii</name>
    <name type="common">Triangle waterfern</name>
    <dbReference type="NCBI Taxonomy" id="49495"/>
    <lineage>
        <taxon>Eukaryota</taxon>
        <taxon>Viridiplantae</taxon>
        <taxon>Streptophyta</taxon>
        <taxon>Embryophyta</taxon>
        <taxon>Tracheophyta</taxon>
        <taxon>Polypodiopsida</taxon>
        <taxon>Polypodiidae</taxon>
        <taxon>Polypodiales</taxon>
        <taxon>Pteridineae</taxon>
        <taxon>Pteridaceae</taxon>
        <taxon>Parkerioideae</taxon>
        <taxon>Ceratopteris</taxon>
    </lineage>
</organism>
<dbReference type="InterPro" id="IPR015655">
    <property type="entry name" value="PP2C"/>
</dbReference>
<evidence type="ECO:0000256" key="5">
    <source>
        <dbReference type="ARBA" id="ARBA00022801"/>
    </source>
</evidence>
<feature type="domain" description="PPM-type phosphatase" evidence="11">
    <location>
        <begin position="251"/>
        <end position="578"/>
    </location>
</feature>
<evidence type="ECO:0000256" key="8">
    <source>
        <dbReference type="ARBA" id="ARBA00023211"/>
    </source>
</evidence>
<dbReference type="EMBL" id="CM035411">
    <property type="protein sequence ID" value="KAH7435506.1"/>
    <property type="molecule type" value="Genomic_DNA"/>
</dbReference>
<comment type="cofactor">
    <cofactor evidence="1">
        <name>Mn(2+)</name>
        <dbReference type="ChEBI" id="CHEBI:29035"/>
    </cofactor>
</comment>
<gene>
    <name evidence="12" type="ORF">KP509_06G067500</name>
</gene>
<evidence type="ECO:0000256" key="3">
    <source>
        <dbReference type="ARBA" id="ARBA00013081"/>
    </source>
</evidence>
<dbReference type="AlphaFoldDB" id="A0A8T2UNP7"/>
<evidence type="ECO:0000256" key="10">
    <source>
        <dbReference type="SAM" id="MobiDB-lite"/>
    </source>
</evidence>
<evidence type="ECO:0000256" key="6">
    <source>
        <dbReference type="ARBA" id="ARBA00022842"/>
    </source>
</evidence>
<keyword evidence="6" id="KW-0460">Magnesium</keyword>
<reference evidence="12" key="1">
    <citation type="submission" date="2021-08" db="EMBL/GenBank/DDBJ databases">
        <title>WGS assembly of Ceratopteris richardii.</title>
        <authorList>
            <person name="Marchant D.B."/>
            <person name="Chen G."/>
            <person name="Jenkins J."/>
            <person name="Shu S."/>
            <person name="Leebens-Mack J."/>
            <person name="Grimwood J."/>
            <person name="Schmutz J."/>
            <person name="Soltis P."/>
            <person name="Soltis D."/>
            <person name="Chen Z.-H."/>
        </authorList>
    </citation>
    <scope>NUCLEOTIDE SEQUENCE</scope>
    <source>
        <strain evidence="12">Whitten #5841</strain>
        <tissue evidence="12">Leaf</tissue>
    </source>
</reference>